<dbReference type="InterPro" id="IPR011711">
    <property type="entry name" value="GntR_C"/>
</dbReference>
<reference evidence="6" key="1">
    <citation type="submission" date="2016-08" db="EMBL/GenBank/DDBJ databases">
        <authorList>
            <person name="Varghese N."/>
            <person name="Submissions Spin"/>
        </authorList>
    </citation>
    <scope>NUCLEOTIDE SEQUENCE [LARGE SCALE GENOMIC DNA]</scope>
    <source>
        <strain evidence="6">HAMBI 2975</strain>
    </source>
</reference>
<evidence type="ECO:0000313" key="5">
    <source>
        <dbReference type="EMBL" id="SCB34002.1"/>
    </source>
</evidence>
<dbReference type="Gene3D" id="1.10.10.10">
    <property type="entry name" value="Winged helix-like DNA-binding domain superfamily/Winged helix DNA-binding domain"/>
    <property type="match status" value="1"/>
</dbReference>
<dbReference type="SUPFAM" id="SSF48008">
    <property type="entry name" value="GntR ligand-binding domain-like"/>
    <property type="match status" value="1"/>
</dbReference>
<dbReference type="Gene3D" id="1.20.120.530">
    <property type="entry name" value="GntR ligand-binding domain-like"/>
    <property type="match status" value="1"/>
</dbReference>
<evidence type="ECO:0000259" key="4">
    <source>
        <dbReference type="PROSITE" id="PS50949"/>
    </source>
</evidence>
<dbReference type="CDD" id="cd07377">
    <property type="entry name" value="WHTH_GntR"/>
    <property type="match status" value="1"/>
</dbReference>
<evidence type="ECO:0000256" key="2">
    <source>
        <dbReference type="ARBA" id="ARBA00023125"/>
    </source>
</evidence>
<dbReference type="Pfam" id="PF00392">
    <property type="entry name" value="GntR"/>
    <property type="match status" value="1"/>
</dbReference>
<keyword evidence="3" id="KW-0804">Transcription</keyword>
<keyword evidence="1" id="KW-0805">Transcription regulation</keyword>
<evidence type="ECO:0000313" key="6">
    <source>
        <dbReference type="Proteomes" id="UP000199101"/>
    </source>
</evidence>
<dbReference type="PROSITE" id="PS50949">
    <property type="entry name" value="HTH_GNTR"/>
    <property type="match status" value="1"/>
</dbReference>
<dbReference type="STRING" id="410764.GA0061103_4710"/>
<dbReference type="SMART" id="SM00345">
    <property type="entry name" value="HTH_GNTR"/>
    <property type="match status" value="1"/>
</dbReference>
<feature type="domain" description="HTH gntR-type" evidence="4">
    <location>
        <begin position="30"/>
        <end position="97"/>
    </location>
</feature>
<evidence type="ECO:0000256" key="1">
    <source>
        <dbReference type="ARBA" id="ARBA00023015"/>
    </source>
</evidence>
<dbReference type="PRINTS" id="PR00035">
    <property type="entry name" value="HTHGNTR"/>
</dbReference>
<protein>
    <submittedName>
        <fullName evidence="5">DNA-binding transcriptional regulator, GntR family</fullName>
    </submittedName>
</protein>
<sequence length="246" mass="27776">MAARRTNQAGAEDLRQISAQPSLEPINPRQPIAVQVYERLRRAITTLSMLPSEALSEKELSLQLGVSRTPVREALIRLADEGLIDILPQRGSFVAPIRLRDVEEAQFIRESLEVAVSRRLAGGCSRRFLTEIKSNLYDQEKAVNTEALDLFLDLDEAFHRSFCEEAGLSKSWRVIQAVKLQMDRVRYLSLPDLGHLRILLTQHRSIVDAIEAGDVEKAGSDMAAHLREVLRTARNLSEQRRDLIES</sequence>
<dbReference type="GO" id="GO:0003700">
    <property type="term" value="F:DNA-binding transcription factor activity"/>
    <property type="evidence" value="ECO:0007669"/>
    <property type="project" value="InterPro"/>
</dbReference>
<dbReference type="InterPro" id="IPR036390">
    <property type="entry name" value="WH_DNA-bd_sf"/>
</dbReference>
<dbReference type="InterPro" id="IPR008920">
    <property type="entry name" value="TF_FadR/GntR_C"/>
</dbReference>
<dbReference type="InterPro" id="IPR036388">
    <property type="entry name" value="WH-like_DNA-bd_sf"/>
</dbReference>
<dbReference type="InterPro" id="IPR000524">
    <property type="entry name" value="Tscrpt_reg_HTH_GntR"/>
</dbReference>
<dbReference type="SMART" id="SM00895">
    <property type="entry name" value="FCD"/>
    <property type="match status" value="1"/>
</dbReference>
<keyword evidence="6" id="KW-1185">Reference proteome</keyword>
<dbReference type="Pfam" id="PF07729">
    <property type="entry name" value="FCD"/>
    <property type="match status" value="1"/>
</dbReference>
<proteinExistence type="predicted"/>
<dbReference type="EMBL" id="FMAG01000004">
    <property type="protein sequence ID" value="SCB34002.1"/>
    <property type="molecule type" value="Genomic_DNA"/>
</dbReference>
<evidence type="ECO:0000256" key="3">
    <source>
        <dbReference type="ARBA" id="ARBA00023163"/>
    </source>
</evidence>
<accession>A0A1C3W1W5</accession>
<dbReference type="GO" id="GO:0003677">
    <property type="term" value="F:DNA binding"/>
    <property type="evidence" value="ECO:0007669"/>
    <property type="project" value="UniProtKB-KW"/>
</dbReference>
<dbReference type="Proteomes" id="UP000199101">
    <property type="component" value="Unassembled WGS sequence"/>
</dbReference>
<dbReference type="SUPFAM" id="SSF46785">
    <property type="entry name" value="Winged helix' DNA-binding domain"/>
    <property type="match status" value="1"/>
</dbReference>
<dbReference type="RefSeq" id="WP_092713545.1">
    <property type="nucleotide sequence ID" value="NZ_FMAG01000004.1"/>
</dbReference>
<name>A0A1C3W1W5_9HYPH</name>
<dbReference type="PANTHER" id="PTHR43537:SF6">
    <property type="entry name" value="HTH-TYPE TRANSCRIPTIONAL REPRESSOR RSPR"/>
    <property type="match status" value="1"/>
</dbReference>
<gene>
    <name evidence="5" type="ORF">GA0061103_4710</name>
</gene>
<dbReference type="AlphaFoldDB" id="A0A1C3W1W5"/>
<dbReference type="PANTHER" id="PTHR43537">
    <property type="entry name" value="TRANSCRIPTIONAL REGULATOR, GNTR FAMILY"/>
    <property type="match status" value="1"/>
</dbReference>
<keyword evidence="2 5" id="KW-0238">DNA-binding</keyword>
<dbReference type="OrthoDB" id="9788098at2"/>
<organism evidence="5 6">
    <name type="scientific">Rhizobium multihospitium</name>
    <dbReference type="NCBI Taxonomy" id="410764"/>
    <lineage>
        <taxon>Bacteria</taxon>
        <taxon>Pseudomonadati</taxon>
        <taxon>Pseudomonadota</taxon>
        <taxon>Alphaproteobacteria</taxon>
        <taxon>Hyphomicrobiales</taxon>
        <taxon>Rhizobiaceae</taxon>
        <taxon>Rhizobium/Agrobacterium group</taxon>
        <taxon>Rhizobium</taxon>
    </lineage>
</organism>